<reference evidence="13" key="1">
    <citation type="submission" date="2021-02" db="EMBL/GenBank/DDBJ databases">
        <authorList>
            <person name="Nowell W R."/>
        </authorList>
    </citation>
    <scope>NUCLEOTIDE SEQUENCE</scope>
</reference>
<protein>
    <recommendedName>
        <fullName evidence="15">C2H2-type domain-containing protein</fullName>
    </recommendedName>
</protein>
<evidence type="ECO:0000256" key="1">
    <source>
        <dbReference type="ARBA" id="ARBA00004174"/>
    </source>
</evidence>
<evidence type="ECO:0000256" key="6">
    <source>
        <dbReference type="ARBA" id="ARBA00022737"/>
    </source>
</evidence>
<dbReference type="PANTHER" id="PTHR24302:SF15">
    <property type="entry name" value="FATTY-ACID PEROXYGENASE"/>
    <property type="match status" value="1"/>
</dbReference>
<dbReference type="GO" id="GO:0020037">
    <property type="term" value="F:heme binding"/>
    <property type="evidence" value="ECO:0007669"/>
    <property type="project" value="InterPro"/>
</dbReference>
<feature type="transmembrane region" description="Helical" evidence="12">
    <location>
        <begin position="744"/>
        <end position="770"/>
    </location>
</feature>
<dbReference type="InterPro" id="IPR036396">
    <property type="entry name" value="Cyt_P450_sf"/>
</dbReference>
<proteinExistence type="inferred from homology"/>
<evidence type="ECO:0000256" key="4">
    <source>
        <dbReference type="ARBA" id="ARBA00022617"/>
    </source>
</evidence>
<dbReference type="GO" id="GO:0016705">
    <property type="term" value="F:oxidoreductase activity, acting on paired donors, with incorporation or reduction of molecular oxygen"/>
    <property type="evidence" value="ECO:0007669"/>
    <property type="project" value="InterPro"/>
</dbReference>
<dbReference type="InterPro" id="IPR050705">
    <property type="entry name" value="Cytochrome_P450_3A"/>
</dbReference>
<keyword evidence="7" id="KW-0256">Endoplasmic reticulum</keyword>
<dbReference type="InterPro" id="IPR001258">
    <property type="entry name" value="NHL_repeat"/>
</dbReference>
<evidence type="ECO:0008006" key="15">
    <source>
        <dbReference type="Google" id="ProtNLM"/>
    </source>
</evidence>
<dbReference type="PRINTS" id="PR00385">
    <property type="entry name" value="P450"/>
</dbReference>
<dbReference type="FunFam" id="1.10.630.10:FF:000042">
    <property type="entry name" value="Cytochrome P450"/>
    <property type="match status" value="1"/>
</dbReference>
<dbReference type="PANTHER" id="PTHR24302">
    <property type="entry name" value="CYTOCHROME P450 FAMILY 3"/>
    <property type="match status" value="1"/>
</dbReference>
<dbReference type="EMBL" id="CAJNOE010000425">
    <property type="protein sequence ID" value="CAF1209271.1"/>
    <property type="molecule type" value="Genomic_DNA"/>
</dbReference>
<evidence type="ECO:0000256" key="9">
    <source>
        <dbReference type="ARBA" id="ARBA00023004"/>
    </source>
</evidence>
<dbReference type="InterPro" id="IPR002401">
    <property type="entry name" value="Cyt_P450_E_grp-I"/>
</dbReference>
<keyword evidence="11" id="KW-0175">Coiled coil</keyword>
<dbReference type="CDD" id="cd05819">
    <property type="entry name" value="NHL"/>
    <property type="match status" value="1"/>
</dbReference>
<comment type="subcellular location">
    <subcellularLocation>
        <location evidence="2">Endoplasmic reticulum membrane</location>
        <topology evidence="2">Peripheral membrane protein</topology>
    </subcellularLocation>
    <subcellularLocation>
        <location evidence="1">Microsome membrane</location>
        <topology evidence="1">Peripheral membrane protein</topology>
    </subcellularLocation>
</comment>
<dbReference type="SUPFAM" id="SSF101898">
    <property type="entry name" value="NHL repeat"/>
    <property type="match status" value="1"/>
</dbReference>
<feature type="transmembrane region" description="Helical" evidence="12">
    <location>
        <begin position="653"/>
        <end position="676"/>
    </location>
</feature>
<name>A0A814WVB8_9BILA</name>
<evidence type="ECO:0000256" key="12">
    <source>
        <dbReference type="SAM" id="Phobius"/>
    </source>
</evidence>
<dbReference type="PROSITE" id="PS51125">
    <property type="entry name" value="NHL"/>
    <property type="match status" value="2"/>
</dbReference>
<comment type="caution">
    <text evidence="13">The sequence shown here is derived from an EMBL/GenBank/DDBJ whole genome shotgun (WGS) entry which is preliminary data.</text>
</comment>
<keyword evidence="12" id="KW-0812">Transmembrane</keyword>
<evidence type="ECO:0000256" key="3">
    <source>
        <dbReference type="ARBA" id="ARBA00010617"/>
    </source>
</evidence>
<dbReference type="Proteomes" id="UP000663860">
    <property type="component" value="Unassembled WGS sequence"/>
</dbReference>
<sequence>MAGANNKRKCFTCDRENNTYTCEGCSKRFCVIHIPEHHQRLNEELHHIVDDYNEFKERINEQKQYSQSYTVIEQIDQWGKVSIEKIKQKAKDSREMIIGSLQTCINDIETKFNDLNKQIQQLQIQNDFNEINLNYLRNQLRKITEELNNPLNISIQEDPQSFISDIAIISSKKPKLHKWKENGITVAGGNGRGQQLNQLNDAEGIYIDENKNIFIADYENHRIIEWKYNGKEGQIIAGGNDKGNRMDQLNEPTNITVDQQNHSIIIAEQGNRRVIQWLNQKQQILIDNTDCFGLAMDKNGFLYVSDWKTHEVRQWKMGEYNNEAIVVAGGNGEGDELSQLNYPTFIFVDEDQSVYVSDTFNHRVMKWRKDAKEGTVVAGGNDQGRNLNQLSEPQGVIVDDLGQIYVADYGNHRVMRWCEEKDEGEIIVGENGEGNQSNQLNLPTGLCFDHEGNLYVVDWGNDRIQNYNLRTNNIFHRMGMPGPAPIPLLGEMFNVVRRGMYKNDMALIKKYGKIVGIYEGTIPIILVTDLDILRNVLIKDSHVFINRRTPEGGVGPFEHGLTTLKDEQWKNARSIVSPTFSTAKLKAMHSLMNDVSDMFNERLLEYADKQEIFDIKTINGQYTLDNIASCLFGIETNSLKNENIILINHLRKFFTFTLARIFLLIIFLTPRLGAYLGKKGYSFLPMDSMEYTTTIVNQVLARRRQRLEKRNDFIQIMIDHEEEIKDQEGQQSKLLKKTLSDKEILSQALVFLIAGYETTSVLMSFFFYIMATEPVIQEKIYQEIRQEIGDDEVTYEKLNQLQYLDMVINETLRMYPPFIRFDRVASKDYQLGNYLIPKGTIINVPVYPIHHDSEAWPEPEKFIPERFLPAEKAKRHPMAFLAFGDGPRQAQIFALEAKLGIVRALRLVEFERCERTEIPIQLGNVTILNSKNGIFLRVVRRSQ</sequence>
<evidence type="ECO:0000256" key="7">
    <source>
        <dbReference type="ARBA" id="ARBA00022848"/>
    </source>
</evidence>
<dbReference type="Gene3D" id="1.10.630.10">
    <property type="entry name" value="Cytochrome P450"/>
    <property type="match status" value="1"/>
</dbReference>
<evidence type="ECO:0000256" key="8">
    <source>
        <dbReference type="ARBA" id="ARBA00023002"/>
    </source>
</evidence>
<dbReference type="InterPro" id="IPR011042">
    <property type="entry name" value="6-blade_b-propeller_TolB-like"/>
</dbReference>
<dbReference type="Gene3D" id="2.40.10.500">
    <property type="match status" value="1"/>
</dbReference>
<keyword evidence="6" id="KW-0677">Repeat</keyword>
<dbReference type="SUPFAM" id="SSF48264">
    <property type="entry name" value="Cytochrome P450"/>
    <property type="match status" value="1"/>
</dbReference>
<comment type="similarity">
    <text evidence="3">Belongs to the cytochrome P450 family.</text>
</comment>
<evidence type="ECO:0000256" key="5">
    <source>
        <dbReference type="ARBA" id="ARBA00022723"/>
    </source>
</evidence>
<dbReference type="Pfam" id="PF01436">
    <property type="entry name" value="NHL"/>
    <property type="match status" value="2"/>
</dbReference>
<dbReference type="AlphaFoldDB" id="A0A814WVB8"/>
<feature type="repeat" description="NHL" evidence="10">
    <location>
        <begin position="384"/>
        <end position="414"/>
    </location>
</feature>
<keyword evidence="12" id="KW-1133">Transmembrane helix</keyword>
<dbReference type="GO" id="GO:0008395">
    <property type="term" value="F:steroid hydroxylase activity"/>
    <property type="evidence" value="ECO:0007669"/>
    <property type="project" value="TreeGrafter"/>
</dbReference>
<evidence type="ECO:0000256" key="11">
    <source>
        <dbReference type="SAM" id="Coils"/>
    </source>
</evidence>
<dbReference type="GO" id="GO:0005506">
    <property type="term" value="F:iron ion binding"/>
    <property type="evidence" value="ECO:0007669"/>
    <property type="project" value="InterPro"/>
</dbReference>
<evidence type="ECO:0000256" key="10">
    <source>
        <dbReference type="PROSITE-ProRule" id="PRU00504"/>
    </source>
</evidence>
<evidence type="ECO:0000256" key="2">
    <source>
        <dbReference type="ARBA" id="ARBA00004406"/>
    </source>
</evidence>
<keyword evidence="12" id="KW-0472">Membrane</keyword>
<dbReference type="PRINTS" id="PR00463">
    <property type="entry name" value="EP450I"/>
</dbReference>
<dbReference type="Gene3D" id="2.120.10.30">
    <property type="entry name" value="TolB, C-terminal domain"/>
    <property type="match status" value="2"/>
</dbReference>
<keyword evidence="8" id="KW-0560">Oxidoreductase</keyword>
<organism evidence="13 14">
    <name type="scientific">Adineta steineri</name>
    <dbReference type="NCBI Taxonomy" id="433720"/>
    <lineage>
        <taxon>Eukaryota</taxon>
        <taxon>Metazoa</taxon>
        <taxon>Spiralia</taxon>
        <taxon>Gnathifera</taxon>
        <taxon>Rotifera</taxon>
        <taxon>Eurotatoria</taxon>
        <taxon>Bdelloidea</taxon>
        <taxon>Adinetida</taxon>
        <taxon>Adinetidae</taxon>
        <taxon>Adineta</taxon>
    </lineage>
</organism>
<keyword evidence="5" id="KW-0479">Metal-binding</keyword>
<keyword evidence="4" id="KW-0349">Heme</keyword>
<keyword evidence="7" id="KW-0492">Microsome</keyword>
<gene>
    <name evidence="13" type="ORF">IZO911_LOCUS29076</name>
</gene>
<feature type="repeat" description="NHL" evidence="10">
    <location>
        <begin position="439"/>
        <end position="470"/>
    </location>
</feature>
<evidence type="ECO:0000313" key="13">
    <source>
        <dbReference type="EMBL" id="CAF1209271.1"/>
    </source>
</evidence>
<feature type="coiled-coil region" evidence="11">
    <location>
        <begin position="105"/>
        <end position="132"/>
    </location>
</feature>
<evidence type="ECO:0000313" key="14">
    <source>
        <dbReference type="Proteomes" id="UP000663860"/>
    </source>
</evidence>
<dbReference type="InterPro" id="IPR001128">
    <property type="entry name" value="Cyt_P450"/>
</dbReference>
<keyword evidence="9" id="KW-0408">Iron</keyword>
<dbReference type="CDD" id="cd11055">
    <property type="entry name" value="CYP3A-like"/>
    <property type="match status" value="1"/>
</dbReference>
<accession>A0A814WVB8</accession>
<dbReference type="SUPFAM" id="SSF63825">
    <property type="entry name" value="YWTD domain"/>
    <property type="match status" value="1"/>
</dbReference>
<dbReference type="Pfam" id="PF00067">
    <property type="entry name" value="p450"/>
    <property type="match status" value="1"/>
</dbReference>
<dbReference type="GO" id="GO:0005789">
    <property type="term" value="C:endoplasmic reticulum membrane"/>
    <property type="evidence" value="ECO:0007669"/>
    <property type="project" value="UniProtKB-SubCell"/>
</dbReference>